<evidence type="ECO:0000313" key="1">
    <source>
        <dbReference type="EMBL" id="KAG1804519.1"/>
    </source>
</evidence>
<protein>
    <submittedName>
        <fullName evidence="1">Uncharacterized protein</fullName>
    </submittedName>
</protein>
<comment type="caution">
    <text evidence="1">The sequence shown here is derived from an EMBL/GenBank/DDBJ whole genome shotgun (WGS) entry which is preliminary data.</text>
</comment>
<dbReference type="OrthoDB" id="3269405at2759"/>
<name>A0A9P7DW25_9AGAM</name>
<reference evidence="1" key="1">
    <citation type="journal article" date="2020" name="New Phytol.">
        <title>Comparative genomics reveals dynamic genome evolution in host specialist ectomycorrhizal fungi.</title>
        <authorList>
            <person name="Lofgren L.A."/>
            <person name="Nguyen N.H."/>
            <person name="Vilgalys R."/>
            <person name="Ruytinx J."/>
            <person name="Liao H.L."/>
            <person name="Branco S."/>
            <person name="Kuo A."/>
            <person name="LaButti K."/>
            <person name="Lipzen A."/>
            <person name="Andreopoulos W."/>
            <person name="Pangilinan J."/>
            <person name="Riley R."/>
            <person name="Hundley H."/>
            <person name="Na H."/>
            <person name="Barry K."/>
            <person name="Grigoriev I.V."/>
            <person name="Stajich J.E."/>
            <person name="Kennedy P.G."/>
        </authorList>
    </citation>
    <scope>NUCLEOTIDE SEQUENCE</scope>
    <source>
        <strain evidence="1">MN1</strain>
    </source>
</reference>
<dbReference type="RefSeq" id="XP_041186999.1">
    <property type="nucleotide sequence ID" value="XM_041344281.1"/>
</dbReference>
<organism evidence="1 2">
    <name type="scientific">Suillus subaureus</name>
    <dbReference type="NCBI Taxonomy" id="48587"/>
    <lineage>
        <taxon>Eukaryota</taxon>
        <taxon>Fungi</taxon>
        <taxon>Dikarya</taxon>
        <taxon>Basidiomycota</taxon>
        <taxon>Agaricomycotina</taxon>
        <taxon>Agaricomycetes</taxon>
        <taxon>Agaricomycetidae</taxon>
        <taxon>Boletales</taxon>
        <taxon>Suillineae</taxon>
        <taxon>Suillaceae</taxon>
        <taxon>Suillus</taxon>
    </lineage>
</organism>
<dbReference type="AlphaFoldDB" id="A0A9P7DW25"/>
<gene>
    <name evidence="1" type="ORF">BJ212DRAFT_890957</name>
</gene>
<keyword evidence="2" id="KW-1185">Reference proteome</keyword>
<dbReference type="GeneID" id="64638297"/>
<accession>A0A9P7DW25</accession>
<dbReference type="Proteomes" id="UP000807769">
    <property type="component" value="Unassembled WGS sequence"/>
</dbReference>
<evidence type="ECO:0000313" key="2">
    <source>
        <dbReference type="Proteomes" id="UP000807769"/>
    </source>
</evidence>
<proteinExistence type="predicted"/>
<dbReference type="EMBL" id="JABBWG010000057">
    <property type="protein sequence ID" value="KAG1804519.1"/>
    <property type="molecule type" value="Genomic_DNA"/>
</dbReference>
<sequence length="244" mass="28362">MSPHSPAAMSNYDEESLLQAFDDDDEEDAPRPMEHVVKWKAIRDQAIVVTGTTVYIPQIIYQPYTEADRIRYIEKVDLKEPIIFRTAHPDQWGIALEDALRAKMKDLLDKDDNMFENCGPSVSIRLQWPGYRAWTKQIPTMDFKSPKGPITRAKLAKNIANCVKRFIEEKEKECMEMEADRRWRVGTRYIRMEDLILVSLHHIAKGSWQPQLRLRTPLSEIQLGAFKLKPRLPLYIEARNTPPG</sequence>